<feature type="transmembrane region" description="Helical" evidence="1">
    <location>
        <begin position="143"/>
        <end position="162"/>
    </location>
</feature>
<dbReference type="RefSeq" id="WP_320002802.1">
    <property type="nucleotide sequence ID" value="NZ_JAUHJS010000001.1"/>
</dbReference>
<protein>
    <recommendedName>
        <fullName evidence="4">DUF2157 domain-containing protein</fullName>
    </recommendedName>
</protein>
<dbReference type="Proteomes" id="UP001168552">
    <property type="component" value="Unassembled WGS sequence"/>
</dbReference>
<keyword evidence="3" id="KW-1185">Reference proteome</keyword>
<accession>A0ABT8F200</accession>
<keyword evidence="1" id="KW-1133">Transmembrane helix</keyword>
<evidence type="ECO:0000313" key="2">
    <source>
        <dbReference type="EMBL" id="MDN4164276.1"/>
    </source>
</evidence>
<dbReference type="EMBL" id="JAUHJS010000001">
    <property type="protein sequence ID" value="MDN4164276.1"/>
    <property type="molecule type" value="Genomic_DNA"/>
</dbReference>
<gene>
    <name evidence="2" type="ORF">QWY31_02120</name>
</gene>
<feature type="transmembrane region" description="Helical" evidence="1">
    <location>
        <begin position="317"/>
        <end position="334"/>
    </location>
</feature>
<feature type="transmembrane region" description="Helical" evidence="1">
    <location>
        <begin position="49"/>
        <end position="71"/>
    </location>
</feature>
<reference evidence="2" key="1">
    <citation type="submission" date="2023-06" db="EMBL/GenBank/DDBJ databases">
        <title>Cytophagales bacterium Strain LB-30, isolated from soil.</title>
        <authorList>
            <person name="Liu B."/>
        </authorList>
    </citation>
    <scope>NUCLEOTIDE SEQUENCE</scope>
    <source>
        <strain evidence="2">LB-30</strain>
    </source>
</reference>
<name>A0ABT8F200_9BACT</name>
<feature type="transmembrane region" description="Helical" evidence="1">
    <location>
        <begin position="83"/>
        <end position="99"/>
    </location>
</feature>
<keyword evidence="1" id="KW-0472">Membrane</keyword>
<feature type="transmembrane region" description="Helical" evidence="1">
    <location>
        <begin position="198"/>
        <end position="217"/>
    </location>
</feature>
<evidence type="ECO:0000313" key="3">
    <source>
        <dbReference type="Proteomes" id="UP001168552"/>
    </source>
</evidence>
<feature type="transmembrane region" description="Helical" evidence="1">
    <location>
        <begin position="167"/>
        <end position="186"/>
    </location>
</feature>
<feature type="transmembrane region" description="Helical" evidence="1">
    <location>
        <begin position="264"/>
        <end position="283"/>
    </location>
</feature>
<evidence type="ECO:0000256" key="1">
    <source>
        <dbReference type="SAM" id="Phobius"/>
    </source>
</evidence>
<comment type="caution">
    <text evidence="2">The sequence shown here is derived from an EMBL/GenBank/DDBJ whole genome shotgun (WGS) entry which is preliminary data.</text>
</comment>
<proteinExistence type="predicted"/>
<organism evidence="2 3">
    <name type="scientific">Shiella aurantiaca</name>
    <dbReference type="NCBI Taxonomy" id="3058365"/>
    <lineage>
        <taxon>Bacteria</taxon>
        <taxon>Pseudomonadati</taxon>
        <taxon>Bacteroidota</taxon>
        <taxon>Cytophagia</taxon>
        <taxon>Cytophagales</taxon>
        <taxon>Shiellaceae</taxon>
        <taxon>Shiella</taxon>
    </lineage>
</organism>
<sequence length="343" mass="39480">MKVKKEEEQVIRDFLEELKSKELVSEQQEQRYLQELEPSRFDWHALTTYSFLFAIICIIIATVSLLADNLLLTLLDNLWESPHLLKSTLFGSIAAFLLYKGQKRKQTAPQNTWSNETFFLLGIVAIASALSFLGLALNNDSGHFSLLILLATLVYAVIGIWLQSRLVWFFSLISLGAWFGTETGYLSQWDAYYFGMNYPLRFALLGLGIILLSFVMAQWARLEAFISLTRLVGVAHLLLSLWVLSITGNYGDWELWLEASQVRMITWVALAFASSCAVIYWGLKTQDEWLRGFGISFLFLFLYTQYFVFLWDVMHKALFFFILAASFWIIGRKAEQMGLIKKK</sequence>
<feature type="transmembrane region" description="Helical" evidence="1">
    <location>
        <begin position="224"/>
        <end position="244"/>
    </location>
</feature>
<evidence type="ECO:0008006" key="4">
    <source>
        <dbReference type="Google" id="ProtNLM"/>
    </source>
</evidence>
<feature type="transmembrane region" description="Helical" evidence="1">
    <location>
        <begin position="290"/>
        <end position="311"/>
    </location>
</feature>
<feature type="transmembrane region" description="Helical" evidence="1">
    <location>
        <begin position="119"/>
        <end position="137"/>
    </location>
</feature>
<keyword evidence="1" id="KW-0812">Transmembrane</keyword>